<dbReference type="SUPFAM" id="SSF88713">
    <property type="entry name" value="Glycoside hydrolase/deacetylase"/>
    <property type="match status" value="1"/>
</dbReference>
<dbReference type="CDD" id="cd10796">
    <property type="entry name" value="GH57N_APU"/>
    <property type="match status" value="1"/>
</dbReference>
<comment type="similarity">
    <text evidence="1 3">Belongs to the glycosyl hydrolase 57 family.</text>
</comment>
<dbReference type="OrthoDB" id="9759321at2"/>
<dbReference type="PANTHER" id="PTHR36306:SF1">
    <property type="entry name" value="ALPHA-AMYLASE-RELATED"/>
    <property type="match status" value="1"/>
</dbReference>
<dbReference type="GO" id="GO:0005975">
    <property type="term" value="P:carbohydrate metabolic process"/>
    <property type="evidence" value="ECO:0007669"/>
    <property type="project" value="InterPro"/>
</dbReference>
<dbReference type="AlphaFoldDB" id="A0A4R1BDA2"/>
<name>A0A4R1BDA2_9PROT</name>
<dbReference type="InterPro" id="IPR011330">
    <property type="entry name" value="Glyco_hydro/deAcase_b/a-brl"/>
</dbReference>
<organism evidence="6 7">
    <name type="scientific">Parasulfuritortus cantonensis</name>
    <dbReference type="NCBI Taxonomy" id="2528202"/>
    <lineage>
        <taxon>Bacteria</taxon>
        <taxon>Pseudomonadati</taxon>
        <taxon>Pseudomonadota</taxon>
        <taxon>Betaproteobacteria</taxon>
        <taxon>Nitrosomonadales</taxon>
        <taxon>Thiobacillaceae</taxon>
        <taxon>Parasulfuritortus</taxon>
    </lineage>
</organism>
<dbReference type="Pfam" id="PF03065">
    <property type="entry name" value="Glyco_hydro_57"/>
    <property type="match status" value="1"/>
</dbReference>
<proteinExistence type="inferred from homology"/>
<protein>
    <submittedName>
        <fullName evidence="6">Glycoside hydrolase</fullName>
    </submittedName>
</protein>
<evidence type="ECO:0000259" key="5">
    <source>
        <dbReference type="Pfam" id="PF03065"/>
    </source>
</evidence>
<gene>
    <name evidence="6" type="ORF">EZJ19_08295</name>
</gene>
<dbReference type="InterPro" id="IPR027291">
    <property type="entry name" value="Glyco_hydro_38_N_sf"/>
</dbReference>
<feature type="domain" description="Glycoside hydrolase family 57 N-terminal" evidence="5">
    <location>
        <begin position="51"/>
        <end position="471"/>
    </location>
</feature>
<accession>A0A4R1BDA2</accession>
<evidence type="ECO:0000256" key="3">
    <source>
        <dbReference type="RuleBase" id="RU361196"/>
    </source>
</evidence>
<feature type="region of interest" description="Disordered" evidence="4">
    <location>
        <begin position="582"/>
        <end position="602"/>
    </location>
</feature>
<evidence type="ECO:0000256" key="4">
    <source>
        <dbReference type="SAM" id="MobiDB-lite"/>
    </source>
</evidence>
<dbReference type="PANTHER" id="PTHR36306">
    <property type="entry name" value="ALPHA-AMYLASE-RELATED-RELATED"/>
    <property type="match status" value="1"/>
</dbReference>
<reference evidence="6 7" key="1">
    <citation type="submission" date="2019-03" db="EMBL/GenBank/DDBJ databases">
        <title>Genome sequence of Thiobacillaceae bacterium LSR1, a sulfur-oxidizing bacterium isolated from freshwater sediment.</title>
        <authorList>
            <person name="Li S."/>
        </authorList>
    </citation>
    <scope>NUCLEOTIDE SEQUENCE [LARGE SCALE GENOMIC DNA]</scope>
    <source>
        <strain evidence="6 7">LSR1</strain>
    </source>
</reference>
<keyword evidence="7" id="KW-1185">Reference proteome</keyword>
<dbReference type="InterPro" id="IPR052046">
    <property type="entry name" value="GH57_Enzymes"/>
</dbReference>
<evidence type="ECO:0000256" key="2">
    <source>
        <dbReference type="ARBA" id="ARBA00023277"/>
    </source>
</evidence>
<evidence type="ECO:0000313" key="7">
    <source>
        <dbReference type="Proteomes" id="UP000295443"/>
    </source>
</evidence>
<keyword evidence="6" id="KW-0378">Hydrolase</keyword>
<dbReference type="Gene3D" id="3.20.110.10">
    <property type="entry name" value="Glycoside hydrolase 38, N terminal domain"/>
    <property type="match status" value="1"/>
</dbReference>
<comment type="caution">
    <text evidence="6">The sequence shown here is derived from an EMBL/GenBank/DDBJ whole genome shotgun (WGS) entry which is preliminary data.</text>
</comment>
<evidence type="ECO:0000256" key="1">
    <source>
        <dbReference type="ARBA" id="ARBA00006821"/>
    </source>
</evidence>
<sequence>MAGVKAACRDRYVEAISSGFVGRAQGRRPASALKWSAPTQPRVDPVIHLVLCWHFHQPDYRTEEGRYFLPWTYLHAIKDYADMAAHLEAQPGMRAVVNFVPTLLEQLDDYVEQFRSGTIRDPLLAALIEPDLSRYPLAERRALIEACFKLNFPTMLDPFPGYRRLSRLWQAAFEDGDAAVDYFSNQYLGDLVTWYHLAWTGETVRREHGWLVELMQKGSGFDMEERGRLYRLIGEVIADLVPRFDVLGERGQIELSATPHSHPIAPLLLDFQSAREARPGLHLPASAGYPGGRLRVKAHIEAAMGVHESHFGRRPAGLWPAEGSISTATLDLFSKAGVRWAASGEGVLRHSLHHAGLDASHPYPWLSRPCRLTGQKTVTFFRDDHLSDLIGFEYKGWFAQDAVRHFLRTLEDRYRAVEQPDPVVTVVLDGENAWEYYPYNGWYFLSELYQALVEHPSVRVTTFSEYLDLYPKNVKVLPTLTAGSWVYGDFTTWMGDPAKNRAWDLLCAAKAVYDQHVKELRPARRREAELQLRSCESSDWFWWFGDYNPGDSVAAFDKLYRAKLRRLYQLLEQPVPASLTLSLSRGGGPAESGGVMRRGGHG</sequence>
<dbReference type="InterPro" id="IPR004300">
    <property type="entry name" value="Glyco_hydro_57_N"/>
</dbReference>
<dbReference type="GO" id="GO:0016787">
    <property type="term" value="F:hydrolase activity"/>
    <property type="evidence" value="ECO:0007669"/>
    <property type="project" value="UniProtKB-KW"/>
</dbReference>
<dbReference type="Proteomes" id="UP000295443">
    <property type="component" value="Unassembled WGS sequence"/>
</dbReference>
<dbReference type="EMBL" id="SJZB01000031">
    <property type="protein sequence ID" value="TCJ15051.1"/>
    <property type="molecule type" value="Genomic_DNA"/>
</dbReference>
<keyword evidence="2 3" id="KW-0119">Carbohydrate metabolism</keyword>
<evidence type="ECO:0000313" key="6">
    <source>
        <dbReference type="EMBL" id="TCJ15051.1"/>
    </source>
</evidence>